<evidence type="ECO:0000256" key="1">
    <source>
        <dbReference type="ARBA" id="ARBA00004604"/>
    </source>
</evidence>
<gene>
    <name evidence="10" type="ORF">CTEN210_09396</name>
</gene>
<organism evidence="10 11">
    <name type="scientific">Chaetoceros tenuissimus</name>
    <dbReference type="NCBI Taxonomy" id="426638"/>
    <lineage>
        <taxon>Eukaryota</taxon>
        <taxon>Sar</taxon>
        <taxon>Stramenopiles</taxon>
        <taxon>Ochrophyta</taxon>
        <taxon>Bacillariophyta</taxon>
        <taxon>Coscinodiscophyceae</taxon>
        <taxon>Chaetocerotophycidae</taxon>
        <taxon>Chaetocerotales</taxon>
        <taxon>Chaetocerotaceae</taxon>
        <taxon>Chaetoceros</taxon>
    </lineage>
</organism>
<keyword evidence="6 8" id="KW-0949">S-adenosyl-L-methionine</keyword>
<dbReference type="GO" id="GO:0008168">
    <property type="term" value="F:methyltransferase activity"/>
    <property type="evidence" value="ECO:0007669"/>
    <property type="project" value="UniProtKB-KW"/>
</dbReference>
<dbReference type="FunFam" id="1.10.10.2150:FF:000001">
    <property type="entry name" value="Ribosomal RNA-processing protein 8"/>
    <property type="match status" value="1"/>
</dbReference>
<accession>A0AAD3CXR3</accession>
<comment type="caution">
    <text evidence="10">The sequence shown here is derived from an EMBL/GenBank/DDBJ whole genome shotgun (WGS) entry which is preliminary data.</text>
</comment>
<proteinExistence type="inferred from homology"/>
<evidence type="ECO:0000256" key="6">
    <source>
        <dbReference type="ARBA" id="ARBA00022691"/>
    </source>
</evidence>
<keyword evidence="11" id="KW-1185">Reference proteome</keyword>
<evidence type="ECO:0000256" key="9">
    <source>
        <dbReference type="SAM" id="MobiDB-lite"/>
    </source>
</evidence>
<evidence type="ECO:0000256" key="8">
    <source>
        <dbReference type="RuleBase" id="RU365074"/>
    </source>
</evidence>
<dbReference type="PANTHER" id="PTHR12787">
    <property type="entry name" value="RIBOSOMAL RNA-PROCESSING PROTEIN 8"/>
    <property type="match status" value="1"/>
</dbReference>
<dbReference type="GO" id="GO:0032259">
    <property type="term" value="P:methylation"/>
    <property type="evidence" value="ECO:0007669"/>
    <property type="project" value="UniProtKB-KW"/>
</dbReference>
<evidence type="ECO:0000256" key="5">
    <source>
        <dbReference type="ARBA" id="ARBA00022679"/>
    </source>
</evidence>
<dbReference type="CDD" id="cd02440">
    <property type="entry name" value="AdoMet_MTases"/>
    <property type="match status" value="1"/>
</dbReference>
<feature type="compositionally biased region" description="Basic residues" evidence="9">
    <location>
        <begin position="18"/>
        <end position="34"/>
    </location>
</feature>
<dbReference type="InterPro" id="IPR029063">
    <property type="entry name" value="SAM-dependent_MTases_sf"/>
</dbReference>
<evidence type="ECO:0000313" key="10">
    <source>
        <dbReference type="EMBL" id="GFH52920.1"/>
    </source>
</evidence>
<dbReference type="Proteomes" id="UP001054902">
    <property type="component" value="Unassembled WGS sequence"/>
</dbReference>
<dbReference type="PANTHER" id="PTHR12787:SF0">
    <property type="entry name" value="RIBOSOMAL RNA-PROCESSING PROTEIN 8"/>
    <property type="match status" value="1"/>
</dbReference>
<comment type="similarity">
    <text evidence="2 8">Belongs to the methyltransferase superfamily. RRP8 family.</text>
</comment>
<keyword evidence="4 8" id="KW-0489">Methyltransferase</keyword>
<evidence type="ECO:0000256" key="3">
    <source>
        <dbReference type="ARBA" id="ARBA00022552"/>
    </source>
</evidence>
<keyword evidence="7 8" id="KW-0539">Nucleus</keyword>
<dbReference type="InterPro" id="IPR042036">
    <property type="entry name" value="RRP8_N"/>
</dbReference>
<dbReference type="InterPro" id="IPR007823">
    <property type="entry name" value="RRP8"/>
</dbReference>
<feature type="region of interest" description="Disordered" evidence="9">
    <location>
        <begin position="286"/>
        <end position="308"/>
    </location>
</feature>
<evidence type="ECO:0000313" key="11">
    <source>
        <dbReference type="Proteomes" id="UP001054902"/>
    </source>
</evidence>
<feature type="region of interest" description="Disordered" evidence="9">
    <location>
        <begin position="188"/>
        <end position="207"/>
    </location>
</feature>
<dbReference type="Gene3D" id="3.40.50.150">
    <property type="entry name" value="Vaccinia Virus protein VP39"/>
    <property type="match status" value="1"/>
</dbReference>
<dbReference type="Pfam" id="PF05148">
    <property type="entry name" value="Methyltransf_8"/>
    <property type="match status" value="3"/>
</dbReference>
<feature type="compositionally biased region" description="Basic and acidic residues" evidence="9">
    <location>
        <begin position="35"/>
        <end position="50"/>
    </location>
</feature>
<comment type="subcellular location">
    <subcellularLocation>
        <location evidence="1 8">Nucleus</location>
        <location evidence="1 8">Nucleolus</location>
    </subcellularLocation>
</comment>
<name>A0AAD3CXR3_9STRA</name>
<comment type="function">
    <text evidence="8">Probable methyltransferase required to silence rDNA.</text>
</comment>
<feature type="compositionally biased region" description="Low complexity" evidence="9">
    <location>
        <begin position="54"/>
        <end position="65"/>
    </location>
</feature>
<feature type="region of interest" description="Disordered" evidence="9">
    <location>
        <begin position="1"/>
        <end position="67"/>
    </location>
</feature>
<evidence type="ECO:0000256" key="4">
    <source>
        <dbReference type="ARBA" id="ARBA00022603"/>
    </source>
</evidence>
<protein>
    <recommendedName>
        <fullName evidence="8">Ribosomal RNA-processing protein 8</fullName>
        <ecNumber evidence="8">2.1.1.-</ecNumber>
    </recommendedName>
</protein>
<reference evidence="10 11" key="1">
    <citation type="journal article" date="2021" name="Sci. Rep.">
        <title>The genome of the diatom Chaetoceros tenuissimus carries an ancient integrated fragment of an extant virus.</title>
        <authorList>
            <person name="Hongo Y."/>
            <person name="Kimura K."/>
            <person name="Takaki Y."/>
            <person name="Yoshida Y."/>
            <person name="Baba S."/>
            <person name="Kobayashi G."/>
            <person name="Nagasaki K."/>
            <person name="Hano T."/>
            <person name="Tomaru Y."/>
        </authorList>
    </citation>
    <scope>NUCLEOTIDE SEQUENCE [LARGE SCALE GENOMIC DNA]</scope>
    <source>
        <strain evidence="10 11">NIES-3715</strain>
    </source>
</reference>
<dbReference type="Gene3D" id="1.10.10.2150">
    <property type="entry name" value="Ribosomal RNA-processing protein 8, N-terminal domain"/>
    <property type="match status" value="1"/>
</dbReference>
<dbReference type="EMBL" id="BLLK01000046">
    <property type="protein sequence ID" value="GFH52920.1"/>
    <property type="molecule type" value="Genomic_DNA"/>
</dbReference>
<evidence type="ECO:0000256" key="2">
    <source>
        <dbReference type="ARBA" id="ARBA00006301"/>
    </source>
</evidence>
<keyword evidence="5 8" id="KW-0808">Transferase</keyword>
<keyword evidence="3 8" id="KW-0698">rRNA processing</keyword>
<dbReference type="GO" id="GO:0006364">
    <property type="term" value="P:rRNA processing"/>
    <property type="evidence" value="ECO:0007669"/>
    <property type="project" value="UniProtKB-UniRule"/>
</dbReference>
<dbReference type="SUPFAM" id="SSF53335">
    <property type="entry name" value="S-adenosyl-L-methionine-dependent methyltransferases"/>
    <property type="match status" value="1"/>
</dbReference>
<dbReference type="AlphaFoldDB" id="A0AAD3CXR3"/>
<evidence type="ECO:0000256" key="7">
    <source>
        <dbReference type="ARBA" id="ARBA00023242"/>
    </source>
</evidence>
<sequence length="371" mass="41764">MAKRKRSQGQSGNDAKVQNKKLSKNQKRHMRKLQKLNDSKPGDTTKDAHTKTNPSPQQSTSLSQTDKLDLGQSSIRPKSALQQSFLSRLAGSRFRELNEELYTSNSSSAFEKFQSNPELFDQYHEGFRTQVESWPVNPLDVVFKWVVNVNRTRSKEEKKKSKLRVADFGCGDAKLAARLLDIKEVKKKNNKKKKNNAGGSNDDEKKTGECPFEVHSFDLVANGNPHITPCDMASVPIPDGSVDVAVFVLALMGTNIADFIREAHRVLTPDGRLKIAEVRSRFESAFSENGSKQSSGKGKGKQEQSRFKYSNKKGDDSLLTDFISVMSELGFKCRQKDRSNKMFILLEFEKTGKKPSKDATFTAKPCIYKRR</sequence>
<dbReference type="GO" id="GO:0005730">
    <property type="term" value="C:nucleolus"/>
    <property type="evidence" value="ECO:0007669"/>
    <property type="project" value="UniProtKB-SubCell"/>
</dbReference>
<dbReference type="EC" id="2.1.1.-" evidence="8"/>